<feature type="transmembrane region" description="Helical" evidence="3">
    <location>
        <begin position="802"/>
        <end position="821"/>
    </location>
</feature>
<feature type="coiled-coil region" evidence="1">
    <location>
        <begin position="1292"/>
        <end position="1326"/>
    </location>
</feature>
<feature type="region of interest" description="Disordered" evidence="2">
    <location>
        <begin position="313"/>
        <end position="379"/>
    </location>
</feature>
<proteinExistence type="predicted"/>
<keyword evidence="1" id="KW-0175">Coiled coil</keyword>
<sequence length="1883" mass="220584">MTRKKLILTFYLFFFSLQNVPCQKSQGFSGRVSRISSISAESMRNYEFSGFKTDSIVAEEYVQKLVGKTQYFMPEMIEADIYCNDKLSKKEKEGEAIEEPENSKKELKGCKSITSKDKTVEKILEYIYLQKKKMSENLREQFENILIPANIKCKIGFPLPKNIFGKAFLLDSALSFSEDDLKELVLGKEKMVYEKPKVNDEEEKEEEEKDNNDDDDDDDEGDVQLSTYVLLEAIYKGSKGFGKKVLLNWEKIPETEYKYEIKKRQRLRDIGKRIYKKAADLLKKIIKSVEKKVNKAKRWENIKGGAKTFFRKLNPFGKPKSSPASSIPREEEPLGEKVNSPLLSNREEGVEEEQPEGVEEEFRISTPPSTGITPSPETKNKLATFVSFQQRTESSSNIEKHKRVHSEGSNIPVIQSHVELKSQTTSERGSFIEQIVESDEDIEAIKKLERSGKAKIDAKIKDEIKERVKSIKRKWLDEINKLKSFEEKENKIKEWKKLIEDWEKKARDIFDQKIEEVNFGVSIKPSNKRFNKINGAEYEEIIEFLKNPKKFIVWPPKKNQKDENDSRESYVKKSEEEIIEQPEQPSQNTEKEEKDDPWGNHINRWKNKLSEKIMKFMFWEMKKIEKRLKKEGKLVEEGEEQKEETQMEVSEIELVPITGHSRDKGKKIEEEKSSSEKGPIEIVPNDEYINKVINEEFEWLKLGFGRMFVEFRDDLLKIDKEIENCQQVKDPILAVFRYEGKDDLIHQEFRGRMGAQIIASVYNAKRLTKDIVRAMFWSMGGAGIIAAILDLGVWFGLIKLVLLTKCILCAQIIGALLYSLTPLVAETFDSLVIKRLLVTFEGGEFWPDSLDKFIDNLKDAFVAGRIAAAGSIFNNILGMEKITKRLGVRLLAPSVPSNQVATSTSGAMVPLEFHEWRDHQRAALYKLYDQGFLPKPDINTIVVEWREKKRNRIWHKVTFKHFIQQTSPIITSEEKNLAFREHIKSKIEASMDIQKTSAMALNSMGIGSLLSQLVLLILFFPVHKGIIKEPVEKIFLIIVNTPTEILSFGAGIIASKWGAEKVEKWWSSDDMKNKQMVRLIIDRTIKQIDHPDKEFQEIKKNEIYKIYHPKLQVLFRYGKWITKFMIVTFKFMTKPSIFKQINLSKMTLPLFKEEEIIEDLNFKISYLPEPLDKMPKMPGIDEEKLNEFIEDIEGFDISENATDFLALTIKEFKNKCNFKISPKNVIKNDGWLYFWQPDDNDSTEYEKVEEHFTFNLKKELNKTLTKDDKFARKKWERTMDLIRRRLNLNKYLKEMAEKVEKFNENLKKIIKKLDNQNLLLKEIKKLKKLEEIRAKVHEEDFAYRERFISKIEFLDKNWKYLVSGYADIGHLFIGYCLSKRFQFIFNNEGQAKTKFYEETKSYLFKYAKKINKILGNRRVDLEYYKNLEENFKEKILLKIGKEGEGSSKTEDLHSFLNNDWGNICAIDREHPQFEKTEEWALQHLKTVQEDNFHLADMEFMDVEPIDFKQMEFDTNEWAEFKKGALDRLQIHRLTFTEAHTFIVCLNKILHKISEDGHEVSRGATEGISFVGENETGKINDKELSEYLQKIESIYWQSKEEIKNLQEYQNDHQKLILKKELSRIETEIELKEKLKEFELSTFILKFVVLKFYKNNLIEENEEKIVEINSKNKINIEKLIQNLKNKFSNSEEITKLIKNLENVKISKNKDLKEFLNKVIKIEEKIKEKLEKLENTGKYDLNKLKNKNIGELLNEIKEKLEKDEKEYIERLKNKLIFLVKNFEKLTKNIKLEKEIGEISQKQKQEIIEKEGEGDFERTSTSQSDGQINISNLIAIGYCLINKFLEIFNEDGVVNMDILLQNISNTNLIEYGLKMNEKLGKKRVDKM</sequence>
<feature type="coiled-coil region" evidence="1">
    <location>
        <begin position="485"/>
        <end position="512"/>
    </location>
</feature>
<evidence type="ECO:0000256" key="2">
    <source>
        <dbReference type="SAM" id="MobiDB-lite"/>
    </source>
</evidence>
<feature type="compositionally biased region" description="Acidic residues" evidence="2">
    <location>
        <begin position="200"/>
        <end position="221"/>
    </location>
</feature>
<evidence type="ECO:0000256" key="3">
    <source>
        <dbReference type="SAM" id="Phobius"/>
    </source>
</evidence>
<feature type="compositionally biased region" description="Basic and acidic residues" evidence="2">
    <location>
        <begin position="589"/>
        <end position="598"/>
    </location>
</feature>
<evidence type="ECO:0000313" key="6">
    <source>
        <dbReference type="WBParaSite" id="scf7180000423943.g11898"/>
    </source>
</evidence>
<keyword evidence="3" id="KW-0812">Transmembrane</keyword>
<accession>A0A915PBV5</accession>
<evidence type="ECO:0000256" key="4">
    <source>
        <dbReference type="SAM" id="SignalP"/>
    </source>
</evidence>
<feature type="chain" id="PRO_5038101251" evidence="4">
    <location>
        <begin position="23"/>
        <end position="1883"/>
    </location>
</feature>
<keyword evidence="3" id="KW-0472">Membrane</keyword>
<feature type="compositionally biased region" description="Low complexity" evidence="2">
    <location>
        <begin position="365"/>
        <end position="377"/>
    </location>
</feature>
<evidence type="ECO:0000256" key="1">
    <source>
        <dbReference type="SAM" id="Coils"/>
    </source>
</evidence>
<evidence type="ECO:0000313" key="5">
    <source>
        <dbReference type="Proteomes" id="UP000887560"/>
    </source>
</evidence>
<feature type="signal peptide" evidence="4">
    <location>
        <begin position="1"/>
        <end position="22"/>
    </location>
</feature>
<feature type="transmembrane region" description="Helical" evidence="3">
    <location>
        <begin position="1000"/>
        <end position="1020"/>
    </location>
</feature>
<feature type="coiled-coil region" evidence="1">
    <location>
        <begin position="621"/>
        <end position="655"/>
    </location>
</feature>
<organism evidence="5 6">
    <name type="scientific">Meloidogyne floridensis</name>
    <dbReference type="NCBI Taxonomy" id="298350"/>
    <lineage>
        <taxon>Eukaryota</taxon>
        <taxon>Metazoa</taxon>
        <taxon>Ecdysozoa</taxon>
        <taxon>Nematoda</taxon>
        <taxon>Chromadorea</taxon>
        <taxon>Rhabditida</taxon>
        <taxon>Tylenchina</taxon>
        <taxon>Tylenchomorpha</taxon>
        <taxon>Tylenchoidea</taxon>
        <taxon>Meloidogynidae</taxon>
        <taxon>Meloidogyninae</taxon>
        <taxon>Meloidogyne</taxon>
    </lineage>
</organism>
<feature type="transmembrane region" description="Helical" evidence="3">
    <location>
        <begin position="860"/>
        <end position="877"/>
    </location>
</feature>
<protein>
    <submittedName>
        <fullName evidence="6">Uncharacterized protein</fullName>
    </submittedName>
</protein>
<name>A0A915PBV5_9BILA</name>
<feature type="region of interest" description="Disordered" evidence="2">
    <location>
        <begin position="196"/>
        <end position="221"/>
    </location>
</feature>
<dbReference type="Proteomes" id="UP000887560">
    <property type="component" value="Unplaced"/>
</dbReference>
<feature type="compositionally biased region" description="Basic and acidic residues" evidence="2">
    <location>
        <begin position="559"/>
        <end position="576"/>
    </location>
</feature>
<dbReference type="WBParaSite" id="scf7180000423943.g11898">
    <property type="protein sequence ID" value="scf7180000423943.g11898"/>
    <property type="gene ID" value="scf7180000423943.g11898"/>
</dbReference>
<keyword evidence="5" id="KW-1185">Reference proteome</keyword>
<feature type="region of interest" description="Disordered" evidence="2">
    <location>
        <begin position="555"/>
        <end position="602"/>
    </location>
</feature>
<reference evidence="6" key="1">
    <citation type="submission" date="2022-11" db="UniProtKB">
        <authorList>
            <consortium name="WormBaseParasite"/>
        </authorList>
    </citation>
    <scope>IDENTIFICATION</scope>
</reference>
<feature type="transmembrane region" description="Helical" evidence="3">
    <location>
        <begin position="774"/>
        <end position="795"/>
    </location>
</feature>
<feature type="compositionally biased region" description="Acidic residues" evidence="2">
    <location>
        <begin position="349"/>
        <end position="359"/>
    </location>
</feature>
<keyword evidence="4" id="KW-0732">Signal</keyword>
<keyword evidence="3" id="KW-1133">Transmembrane helix</keyword>
<feature type="coiled-coil region" evidence="1">
    <location>
        <begin position="1695"/>
        <end position="1785"/>
    </location>
</feature>